<dbReference type="eggNOG" id="ENOG5033MWW">
    <property type="taxonomic scope" value="Bacteria"/>
</dbReference>
<accession>A9DS32</accession>
<proteinExistence type="predicted"/>
<gene>
    <name evidence="1" type="ORF">KAOT1_16988</name>
</gene>
<evidence type="ECO:0000313" key="2">
    <source>
        <dbReference type="Proteomes" id="UP000002945"/>
    </source>
</evidence>
<comment type="caution">
    <text evidence="1">The sequence shown here is derived from an EMBL/GenBank/DDBJ whole genome shotgun (WGS) entry which is preliminary data.</text>
</comment>
<keyword evidence="2" id="KW-1185">Reference proteome</keyword>
<evidence type="ECO:0000313" key="1">
    <source>
        <dbReference type="EMBL" id="EDP96879.1"/>
    </source>
</evidence>
<sequence>MIFLLLFFACKEQTKTVPEKTEKEAPKTKIIINKDMFDVRKHVTKILNDEVYPSDDDETFRCLDAILKSDTNEHDFYMMVFRDIIKKSDGALAEVMGQYILDFIKEKPKYFVEKYKTFANEEKEQWIGFMAYEFYFQEDYKTEVNRYFDNILRSIATDSGKETITKLQEKVMNEVANIDSDESEHDTNLTSKLKQKVMRLSELEHEYQLKSLEIVPSEKTIVLGGLQRVLKLKDTIEFIDVSLFQKGIHEIRKSFLKGAKPMEVNGNTYPRVTIEEYIFKTSKNAKETYEMLLNSKGKSSAWTYISKAPHKFLLEENRLYFVGSGGFYMMGMCDEIVEKIKD</sequence>
<dbReference type="Proteomes" id="UP000002945">
    <property type="component" value="Unassembled WGS sequence"/>
</dbReference>
<name>A9DS32_9FLAO</name>
<protein>
    <submittedName>
        <fullName evidence="1">Uncharacterized protein</fullName>
    </submittedName>
</protein>
<reference evidence="1 2" key="1">
    <citation type="journal article" date="2011" name="J. Bacteriol.">
        <title>Genome sequence of the algicidal bacterium Kordia algicida OT-1.</title>
        <authorList>
            <person name="Lee H.S."/>
            <person name="Kang S.G."/>
            <person name="Kwon K.K."/>
            <person name="Lee J.H."/>
            <person name="Kim S.J."/>
        </authorList>
    </citation>
    <scope>NUCLEOTIDE SEQUENCE [LARGE SCALE GENOMIC DNA]</scope>
    <source>
        <strain evidence="1 2">OT-1</strain>
    </source>
</reference>
<dbReference type="HOGENOM" id="CLU_810815_0_0_10"/>
<dbReference type="AlphaFoldDB" id="A9DS32"/>
<organism evidence="1 2">
    <name type="scientific">Kordia algicida OT-1</name>
    <dbReference type="NCBI Taxonomy" id="391587"/>
    <lineage>
        <taxon>Bacteria</taxon>
        <taxon>Pseudomonadati</taxon>
        <taxon>Bacteroidota</taxon>
        <taxon>Flavobacteriia</taxon>
        <taxon>Flavobacteriales</taxon>
        <taxon>Flavobacteriaceae</taxon>
        <taxon>Kordia</taxon>
    </lineage>
</organism>
<dbReference type="EMBL" id="ABIB01000003">
    <property type="protein sequence ID" value="EDP96879.1"/>
    <property type="molecule type" value="Genomic_DNA"/>
</dbReference>